<evidence type="ECO:0000313" key="3">
    <source>
        <dbReference type="Proteomes" id="UP000822688"/>
    </source>
</evidence>
<evidence type="ECO:0000313" key="2">
    <source>
        <dbReference type="EMBL" id="KAG0559283.1"/>
    </source>
</evidence>
<gene>
    <name evidence="2" type="ORF">KC19_10G093300</name>
</gene>
<sequence>MRTFCWRSVVWTLFCSALPQLDVIHHTILPQCRKHWPPRISHSTACSVSADVPMAEDMAGEMWCQTLEQLFVLNTGNHAKDEVLLSFTAVHLDCRVSVHRFGVDRAHCRGQCGL</sequence>
<dbReference type="AlphaFoldDB" id="A0A8T0GJU5"/>
<name>A0A8T0GJU5_CERPU</name>
<proteinExistence type="predicted"/>
<evidence type="ECO:0000256" key="1">
    <source>
        <dbReference type="SAM" id="SignalP"/>
    </source>
</evidence>
<dbReference type="Proteomes" id="UP000822688">
    <property type="component" value="Chromosome 10"/>
</dbReference>
<organism evidence="2 3">
    <name type="scientific">Ceratodon purpureus</name>
    <name type="common">Fire moss</name>
    <name type="synonym">Dicranum purpureum</name>
    <dbReference type="NCBI Taxonomy" id="3225"/>
    <lineage>
        <taxon>Eukaryota</taxon>
        <taxon>Viridiplantae</taxon>
        <taxon>Streptophyta</taxon>
        <taxon>Embryophyta</taxon>
        <taxon>Bryophyta</taxon>
        <taxon>Bryophytina</taxon>
        <taxon>Bryopsida</taxon>
        <taxon>Dicranidae</taxon>
        <taxon>Pseudoditrichales</taxon>
        <taxon>Ditrichaceae</taxon>
        <taxon>Ceratodon</taxon>
    </lineage>
</organism>
<comment type="caution">
    <text evidence="2">The sequence shown here is derived from an EMBL/GenBank/DDBJ whole genome shotgun (WGS) entry which is preliminary data.</text>
</comment>
<keyword evidence="3" id="KW-1185">Reference proteome</keyword>
<reference evidence="2" key="1">
    <citation type="submission" date="2020-06" db="EMBL/GenBank/DDBJ databases">
        <title>WGS assembly of Ceratodon purpureus strain R40.</title>
        <authorList>
            <person name="Carey S.B."/>
            <person name="Jenkins J."/>
            <person name="Shu S."/>
            <person name="Lovell J.T."/>
            <person name="Sreedasyam A."/>
            <person name="Maumus F."/>
            <person name="Tiley G.P."/>
            <person name="Fernandez-Pozo N."/>
            <person name="Barry K."/>
            <person name="Chen C."/>
            <person name="Wang M."/>
            <person name="Lipzen A."/>
            <person name="Daum C."/>
            <person name="Saski C.A."/>
            <person name="Payton A.C."/>
            <person name="Mcbreen J.C."/>
            <person name="Conrad R.E."/>
            <person name="Kollar L.M."/>
            <person name="Olsson S."/>
            <person name="Huttunen S."/>
            <person name="Landis J.B."/>
            <person name="Wickett N.J."/>
            <person name="Johnson M.G."/>
            <person name="Rensing S.A."/>
            <person name="Grimwood J."/>
            <person name="Schmutz J."/>
            <person name="Mcdaniel S.F."/>
        </authorList>
    </citation>
    <scope>NUCLEOTIDE SEQUENCE</scope>
    <source>
        <strain evidence="2">R40</strain>
    </source>
</reference>
<protein>
    <recommendedName>
        <fullName evidence="4">Secreted protein</fullName>
    </recommendedName>
</protein>
<dbReference type="EMBL" id="CM026431">
    <property type="protein sequence ID" value="KAG0559283.1"/>
    <property type="molecule type" value="Genomic_DNA"/>
</dbReference>
<keyword evidence="1" id="KW-0732">Signal</keyword>
<feature type="signal peptide" evidence="1">
    <location>
        <begin position="1"/>
        <end position="19"/>
    </location>
</feature>
<feature type="chain" id="PRO_5035857153" description="Secreted protein" evidence="1">
    <location>
        <begin position="20"/>
        <end position="114"/>
    </location>
</feature>
<accession>A0A8T0GJU5</accession>
<evidence type="ECO:0008006" key="4">
    <source>
        <dbReference type="Google" id="ProtNLM"/>
    </source>
</evidence>